<dbReference type="GO" id="GO:0005788">
    <property type="term" value="C:endoplasmic reticulum lumen"/>
    <property type="evidence" value="ECO:0007669"/>
    <property type="project" value="TreeGrafter"/>
</dbReference>
<evidence type="ECO:0000256" key="3">
    <source>
        <dbReference type="ARBA" id="ARBA00022679"/>
    </source>
</evidence>
<evidence type="ECO:0000256" key="10">
    <source>
        <dbReference type="ARBA" id="ARBA00049432"/>
    </source>
</evidence>
<evidence type="ECO:0000256" key="9">
    <source>
        <dbReference type="ARBA" id="ARBA00048317"/>
    </source>
</evidence>
<evidence type="ECO:0000256" key="7">
    <source>
        <dbReference type="ARBA" id="ARBA00040944"/>
    </source>
</evidence>
<evidence type="ECO:0000256" key="4">
    <source>
        <dbReference type="ARBA" id="ARBA00022729"/>
    </source>
</evidence>
<comment type="caution">
    <text evidence="14">The sequence shown here is derived from an EMBL/GenBank/DDBJ whole genome shotgun (WGS) entry which is preliminary data.</text>
</comment>
<evidence type="ECO:0000256" key="8">
    <source>
        <dbReference type="ARBA" id="ARBA00042574"/>
    </source>
</evidence>
<comment type="catalytic activity">
    <reaction evidence="10">
        <text>L-threonyl-[protein] + UDP-N-acetyl-alpha-D-glucosamine = 3-O-(N-acetyl-beta-D-glucosaminyl)-L-threonyl-[protein] + UDP + H(+)</text>
        <dbReference type="Rhea" id="RHEA:48908"/>
        <dbReference type="Rhea" id="RHEA-COMP:11060"/>
        <dbReference type="Rhea" id="RHEA-COMP:12252"/>
        <dbReference type="ChEBI" id="CHEBI:15378"/>
        <dbReference type="ChEBI" id="CHEBI:30013"/>
        <dbReference type="ChEBI" id="CHEBI:57705"/>
        <dbReference type="ChEBI" id="CHEBI:58223"/>
        <dbReference type="ChEBI" id="CHEBI:90840"/>
        <dbReference type="EC" id="2.4.1.255"/>
    </reaction>
</comment>
<dbReference type="PANTHER" id="PTHR20961:SF148">
    <property type="entry name" value="EGF DOMAIN-SPECIFIC O-LINKED N-ACETYLGLUCOSAMINE TRANSFERASE"/>
    <property type="match status" value="1"/>
</dbReference>
<keyword evidence="6" id="KW-0325">Glycoprotein</keyword>
<dbReference type="EC" id="2.4.1.255" evidence="1"/>
<dbReference type="InterPro" id="IPR007657">
    <property type="entry name" value="Glycosyltransferase_61"/>
</dbReference>
<feature type="region of interest" description="Disordered" evidence="11">
    <location>
        <begin position="36"/>
        <end position="57"/>
    </location>
</feature>
<feature type="domain" description="Glycosyltransferase 61 catalytic" evidence="13">
    <location>
        <begin position="298"/>
        <end position="397"/>
    </location>
</feature>
<dbReference type="GO" id="GO:0097363">
    <property type="term" value="F:protein O-acetylglucosaminyltransferase activity"/>
    <property type="evidence" value="ECO:0007669"/>
    <property type="project" value="UniProtKB-EC"/>
</dbReference>
<feature type="chain" id="PRO_5041932353" description="EGF domain-specific O-linked N-acetylglucosamine transferase" evidence="12">
    <location>
        <begin position="24"/>
        <end position="473"/>
    </location>
</feature>
<dbReference type="InterPro" id="IPR049625">
    <property type="entry name" value="Glyco_transf_61_cat"/>
</dbReference>
<dbReference type="Pfam" id="PF04577">
    <property type="entry name" value="Glyco_transf_61"/>
    <property type="match status" value="1"/>
</dbReference>
<dbReference type="AlphaFoldDB" id="A0AAD6NMC3"/>
<keyword evidence="2" id="KW-0328">Glycosyltransferase</keyword>
<reference evidence="14" key="1">
    <citation type="submission" date="2023-01" db="EMBL/GenBank/DDBJ databases">
        <title>The chitinases involved in constricting ring structure development in the nematode-trapping fungus Drechslerella dactyloides.</title>
        <authorList>
            <person name="Wang R."/>
            <person name="Zhang L."/>
            <person name="Tang P."/>
            <person name="Li S."/>
            <person name="Liang L."/>
        </authorList>
    </citation>
    <scope>NUCLEOTIDE SEQUENCE</scope>
    <source>
        <strain evidence="14">YMF1.00031</strain>
    </source>
</reference>
<evidence type="ECO:0000256" key="11">
    <source>
        <dbReference type="SAM" id="MobiDB-lite"/>
    </source>
</evidence>
<dbReference type="Proteomes" id="UP001221413">
    <property type="component" value="Unassembled WGS sequence"/>
</dbReference>
<keyword evidence="3 14" id="KW-0808">Transferase</keyword>
<dbReference type="EMBL" id="JAQGDS010000002">
    <property type="protein sequence ID" value="KAJ6263125.1"/>
    <property type="molecule type" value="Genomic_DNA"/>
</dbReference>
<evidence type="ECO:0000313" key="14">
    <source>
        <dbReference type="EMBL" id="KAJ6263125.1"/>
    </source>
</evidence>
<keyword evidence="15" id="KW-1185">Reference proteome</keyword>
<gene>
    <name evidence="14" type="ORF">Dda_1685</name>
</gene>
<dbReference type="PANTHER" id="PTHR20961">
    <property type="entry name" value="GLYCOSYLTRANSFERASE"/>
    <property type="match status" value="1"/>
</dbReference>
<sequence>MPLLKRPLTAACVAVVLLLLASSHLSVYRLTPALPPLTTTAGGPDGDHSAGEDAEEEEGWCSNVAGRRYLDSFASTWTVSCPPVAGQASMVCFQTDLEEKADNFCVLANAVYNPRDHGATPPISMRHRLPIDAVDAPQRFRSYFNHTGVGEQLQTIHLNAASSSPEAGECHPPIMVVKLEGTGDIWHSMLEIWSARLTIDILRRAKPARDVIGLTTLPGGDSWDGTDVQIYMENMSSELHASPIFDLWRLVTGRPPANTTSLARGCYKSVILPLAGGGHPFWKDHWRSQTCDRSSLLNSFVDRAVAFYGVQGPPEPSWKKIIRVSIFIRPRYRMILHQRKIIKRLHQAFPTADVYAHNVDAMNVTQQIQLVQATDVLVGLTGAELTHAMFLKPGGALVEMLRPEPGRPVSFESLARMRGVEYSSMPATEKPNEKKNGLADIVEIDEEVFLHTVGDAVAAVQERIMRANGAVLD</sequence>
<evidence type="ECO:0000256" key="2">
    <source>
        <dbReference type="ARBA" id="ARBA00022676"/>
    </source>
</evidence>
<evidence type="ECO:0000256" key="1">
    <source>
        <dbReference type="ARBA" id="ARBA00011970"/>
    </source>
</evidence>
<evidence type="ECO:0000313" key="15">
    <source>
        <dbReference type="Proteomes" id="UP001221413"/>
    </source>
</evidence>
<comment type="catalytic activity">
    <reaction evidence="9">
        <text>L-seryl-[protein] + UDP-N-acetyl-alpha-D-glucosamine = 3-O-(N-acetyl-beta-D-glucosaminyl)-L-seryl-[protein] + UDP + H(+)</text>
        <dbReference type="Rhea" id="RHEA:48904"/>
        <dbReference type="Rhea" id="RHEA-COMP:9863"/>
        <dbReference type="Rhea" id="RHEA-COMP:12251"/>
        <dbReference type="ChEBI" id="CHEBI:15378"/>
        <dbReference type="ChEBI" id="CHEBI:29999"/>
        <dbReference type="ChEBI" id="CHEBI:57705"/>
        <dbReference type="ChEBI" id="CHEBI:58223"/>
        <dbReference type="ChEBI" id="CHEBI:90838"/>
        <dbReference type="EC" id="2.4.1.255"/>
    </reaction>
</comment>
<accession>A0AAD6NMC3</accession>
<name>A0AAD6NMC3_DREDA</name>
<protein>
    <recommendedName>
        <fullName evidence="7">EGF domain-specific O-linked N-acetylglucosamine transferase</fullName>
        <ecNumber evidence="1">2.4.1.255</ecNumber>
    </recommendedName>
    <alternativeName>
        <fullName evidence="8">Extracellular O-linked N-acetylglucosamine transferase</fullName>
    </alternativeName>
</protein>
<feature type="signal peptide" evidence="12">
    <location>
        <begin position="1"/>
        <end position="23"/>
    </location>
</feature>
<evidence type="ECO:0000259" key="13">
    <source>
        <dbReference type="Pfam" id="PF04577"/>
    </source>
</evidence>
<keyword evidence="5" id="KW-0256">Endoplasmic reticulum</keyword>
<keyword evidence="4 12" id="KW-0732">Signal</keyword>
<organism evidence="14 15">
    <name type="scientific">Drechslerella dactyloides</name>
    <name type="common">Nematode-trapping fungus</name>
    <name type="synonym">Arthrobotrys dactyloides</name>
    <dbReference type="NCBI Taxonomy" id="74499"/>
    <lineage>
        <taxon>Eukaryota</taxon>
        <taxon>Fungi</taxon>
        <taxon>Dikarya</taxon>
        <taxon>Ascomycota</taxon>
        <taxon>Pezizomycotina</taxon>
        <taxon>Orbiliomycetes</taxon>
        <taxon>Orbiliales</taxon>
        <taxon>Orbiliaceae</taxon>
        <taxon>Drechslerella</taxon>
    </lineage>
</organism>
<proteinExistence type="predicted"/>
<evidence type="ECO:0000256" key="6">
    <source>
        <dbReference type="ARBA" id="ARBA00023180"/>
    </source>
</evidence>
<evidence type="ECO:0000256" key="12">
    <source>
        <dbReference type="SAM" id="SignalP"/>
    </source>
</evidence>
<evidence type="ECO:0000256" key="5">
    <source>
        <dbReference type="ARBA" id="ARBA00022824"/>
    </source>
</evidence>